<dbReference type="GO" id="GO:0005730">
    <property type="term" value="C:nucleolus"/>
    <property type="evidence" value="ECO:0007669"/>
    <property type="project" value="UniProtKB-SubCell"/>
</dbReference>
<dbReference type="Proteomes" id="UP001159428">
    <property type="component" value="Unassembled WGS sequence"/>
</dbReference>
<dbReference type="EMBL" id="CALNXJ010000040">
    <property type="protein sequence ID" value="CAH3145719.1"/>
    <property type="molecule type" value="Genomic_DNA"/>
</dbReference>
<dbReference type="GO" id="GO:0008097">
    <property type="term" value="F:5S rRNA binding"/>
    <property type="evidence" value="ECO:0007669"/>
    <property type="project" value="TreeGrafter"/>
</dbReference>
<evidence type="ECO:0000256" key="2">
    <source>
        <dbReference type="ARBA" id="ARBA00004642"/>
    </source>
</evidence>
<feature type="region of interest" description="Disordered" evidence="7">
    <location>
        <begin position="252"/>
        <end position="300"/>
    </location>
</feature>
<gene>
    <name evidence="9" type="ORF">PMEA_00022320</name>
</gene>
<comment type="subcellular location">
    <subcellularLocation>
        <location evidence="1">Nucleus</location>
        <location evidence="1">Nucleolus</location>
    </subcellularLocation>
    <subcellularLocation>
        <location evidence="2">Nucleus</location>
        <location evidence="2">Nucleoplasm</location>
    </subcellularLocation>
</comment>
<dbReference type="GO" id="GO:0006364">
    <property type="term" value="P:rRNA processing"/>
    <property type="evidence" value="ECO:0007669"/>
    <property type="project" value="TreeGrafter"/>
</dbReference>
<proteinExistence type="inferred from homology"/>
<feature type="compositionally biased region" description="Basic residues" evidence="7">
    <location>
        <begin position="7"/>
        <end position="20"/>
    </location>
</feature>
<dbReference type="PANTHER" id="PTHR14211">
    <property type="entry name" value="GLIOMA SUPPRESSOR CANDIDATE REGION GENE 2"/>
    <property type="match status" value="1"/>
</dbReference>
<feature type="compositionally biased region" description="Basic residues" evidence="7">
    <location>
        <begin position="96"/>
        <end position="106"/>
    </location>
</feature>
<keyword evidence="6" id="KW-0539">Nucleus</keyword>
<organism evidence="9 10">
    <name type="scientific">Pocillopora meandrina</name>
    <dbReference type="NCBI Taxonomy" id="46732"/>
    <lineage>
        <taxon>Eukaryota</taxon>
        <taxon>Metazoa</taxon>
        <taxon>Cnidaria</taxon>
        <taxon>Anthozoa</taxon>
        <taxon>Hexacorallia</taxon>
        <taxon>Scleractinia</taxon>
        <taxon>Astrocoeniina</taxon>
        <taxon>Pocilloporidae</taxon>
        <taxon>Pocillopora</taxon>
    </lineage>
</organism>
<evidence type="ECO:0000256" key="5">
    <source>
        <dbReference type="ARBA" id="ARBA00022517"/>
    </source>
</evidence>
<evidence type="ECO:0000313" key="9">
    <source>
        <dbReference type="EMBL" id="CAH3145719.1"/>
    </source>
</evidence>
<feature type="transmembrane region" description="Helical" evidence="8">
    <location>
        <begin position="473"/>
        <end position="490"/>
    </location>
</feature>
<keyword evidence="8" id="KW-0812">Transmembrane</keyword>
<keyword evidence="8" id="KW-0472">Membrane</keyword>
<evidence type="ECO:0000256" key="8">
    <source>
        <dbReference type="SAM" id="Phobius"/>
    </source>
</evidence>
<feature type="region of interest" description="Disordered" evidence="7">
    <location>
        <begin position="321"/>
        <end position="352"/>
    </location>
</feature>
<dbReference type="GO" id="GO:0000027">
    <property type="term" value="P:ribosomal large subunit assembly"/>
    <property type="evidence" value="ECO:0007669"/>
    <property type="project" value="TreeGrafter"/>
</dbReference>
<evidence type="ECO:0000256" key="7">
    <source>
        <dbReference type="SAM" id="MobiDB-lite"/>
    </source>
</evidence>
<dbReference type="PANTHER" id="PTHR14211:SF7">
    <property type="entry name" value="RIBOSOME BIOGENESIS PROTEIN NOP53"/>
    <property type="match status" value="1"/>
</dbReference>
<evidence type="ECO:0000256" key="3">
    <source>
        <dbReference type="ARBA" id="ARBA00008838"/>
    </source>
</evidence>
<name>A0AAU9XH72_9CNID</name>
<keyword evidence="8" id="KW-1133">Transmembrane helix</keyword>
<comment type="similarity">
    <text evidence="3">Belongs to the NOP53 family.</text>
</comment>
<evidence type="ECO:0000256" key="1">
    <source>
        <dbReference type="ARBA" id="ARBA00004604"/>
    </source>
</evidence>
<evidence type="ECO:0000256" key="6">
    <source>
        <dbReference type="ARBA" id="ARBA00023242"/>
    </source>
</evidence>
<evidence type="ECO:0000256" key="4">
    <source>
        <dbReference type="ARBA" id="ARBA00018339"/>
    </source>
</evidence>
<dbReference type="GO" id="GO:0005654">
    <property type="term" value="C:nucleoplasm"/>
    <property type="evidence" value="ECO:0007669"/>
    <property type="project" value="UniProtKB-SubCell"/>
</dbReference>
<dbReference type="InterPro" id="IPR011687">
    <property type="entry name" value="Nop53/GLTSCR2"/>
</dbReference>
<dbReference type="AlphaFoldDB" id="A0AAU9XH72"/>
<feature type="compositionally biased region" description="Basic and acidic residues" evidence="7">
    <location>
        <begin position="25"/>
        <end position="74"/>
    </location>
</feature>
<feature type="compositionally biased region" description="Basic and acidic residues" evidence="7">
    <location>
        <begin position="321"/>
        <end position="338"/>
    </location>
</feature>
<accession>A0AAU9XH72</accession>
<feature type="region of interest" description="Disordered" evidence="7">
    <location>
        <begin position="1"/>
        <end position="125"/>
    </location>
</feature>
<keyword evidence="5" id="KW-0690">Ribosome biogenesis</keyword>
<keyword evidence="10" id="KW-1185">Reference proteome</keyword>
<evidence type="ECO:0000313" key="10">
    <source>
        <dbReference type="Proteomes" id="UP001159428"/>
    </source>
</evidence>
<sequence length="500" mass="58989">MAAALTTKRKRYSKKSKQSWRKNTNIRDVEEHLEEARREERTGGPVSEKPDESLYFLDHRTEERKVTEGKPKENSRKRKLLKADQLLPESKIKPIGSKKRKVHLKSKQREDFSNSSSDSEIEEERGKLVKAQINKKKLKTAAVFDLWEAQDIPTGDEHFLSTTKRINVKKPKTISRKTSQLVAVEVCSPGASYNPTYEDHQSLLQMAHNVELRKVKETEKLKRQVKLLTAEEAANLPTWNEEMSQGLFAENDAEDDENENDHESALAAPVRAFNRKTKQQRTKEKQKQEEVKRLETERKEKRQQNEIFRLKALKKEMKIADEEAEKRRRKKKETERSSSIKPKRLSKHKYESPDCEVQLSTELTGSLRTLKQEGNLFEDRFKSLQRRNIIETRLPVKNYEQVNYTRIRMKLFFFSHIKPFFPNLSEQISMLFHLRFYQPNALTCSSNDWKEKEEIKHWTNKTVHSFSFVKKQFISVFVTTPFALIFFFALDKTVIKFLFY</sequence>
<reference evidence="9 10" key="1">
    <citation type="submission" date="2022-05" db="EMBL/GenBank/DDBJ databases">
        <authorList>
            <consortium name="Genoscope - CEA"/>
            <person name="William W."/>
        </authorList>
    </citation>
    <scope>NUCLEOTIDE SEQUENCE [LARGE SCALE GENOMIC DNA]</scope>
</reference>
<comment type="caution">
    <text evidence="9">The sequence shown here is derived from an EMBL/GenBank/DDBJ whole genome shotgun (WGS) entry which is preliminary data.</text>
</comment>
<protein>
    <recommendedName>
        <fullName evidence="4">Ribosome biogenesis protein NOP53</fullName>
    </recommendedName>
</protein>
<feature type="compositionally biased region" description="Basic and acidic residues" evidence="7">
    <location>
        <begin position="281"/>
        <end position="300"/>
    </location>
</feature>
<dbReference type="Pfam" id="PF07767">
    <property type="entry name" value="Nop53"/>
    <property type="match status" value="1"/>
</dbReference>